<gene>
    <name evidence="1" type="ORF">H9661_03970</name>
</gene>
<reference evidence="1 2" key="1">
    <citation type="submission" date="2020-08" db="EMBL/GenBank/DDBJ databases">
        <title>A Genomic Blueprint of the Chicken Gut Microbiome.</title>
        <authorList>
            <person name="Gilroy R."/>
            <person name="Ravi A."/>
            <person name="Getino M."/>
            <person name="Pursley I."/>
            <person name="Horton D.L."/>
            <person name="Alikhan N.-F."/>
            <person name="Baker D."/>
            <person name="Gharbi K."/>
            <person name="Hall N."/>
            <person name="Watson M."/>
            <person name="Adriaenssens E.M."/>
            <person name="Foster-Nyarko E."/>
            <person name="Jarju S."/>
            <person name="Secka A."/>
            <person name="Antonio M."/>
            <person name="Oren A."/>
            <person name="Chaudhuri R."/>
            <person name="La Ragione R.M."/>
            <person name="Hildebrand F."/>
            <person name="Pallen M.J."/>
        </authorList>
    </citation>
    <scope>NUCLEOTIDE SEQUENCE [LARGE SCALE GENOMIC DNA]</scope>
    <source>
        <strain evidence="1 2">Sa3CVN1</strain>
    </source>
</reference>
<dbReference type="RefSeq" id="WP_143315000.1">
    <property type="nucleotide sequence ID" value="NZ_JACSRA010000004.1"/>
</dbReference>
<comment type="caution">
    <text evidence="1">The sequence shown here is derived from an EMBL/GenBank/DDBJ whole genome shotgun (WGS) entry which is preliminary data.</text>
</comment>
<dbReference type="EMBL" id="JACSRA010000004">
    <property type="protein sequence ID" value="MBD7910510.1"/>
    <property type="molecule type" value="Genomic_DNA"/>
</dbReference>
<name>A0ABR8PQV2_9CLOT</name>
<evidence type="ECO:0000313" key="2">
    <source>
        <dbReference type="Proteomes" id="UP000627781"/>
    </source>
</evidence>
<dbReference type="Proteomes" id="UP000627781">
    <property type="component" value="Unassembled WGS sequence"/>
</dbReference>
<keyword evidence="2" id="KW-1185">Reference proteome</keyword>
<accession>A0ABR8PQV2</accession>
<protein>
    <submittedName>
        <fullName evidence="1">Uncharacterized protein</fullName>
    </submittedName>
</protein>
<organism evidence="1 2">
    <name type="scientific">Clostridium cibarium</name>
    <dbReference type="NCBI Taxonomy" id="2762247"/>
    <lineage>
        <taxon>Bacteria</taxon>
        <taxon>Bacillati</taxon>
        <taxon>Bacillota</taxon>
        <taxon>Clostridia</taxon>
        <taxon>Eubacteriales</taxon>
        <taxon>Clostridiaceae</taxon>
        <taxon>Clostridium</taxon>
    </lineage>
</organism>
<proteinExistence type="predicted"/>
<sequence>MIKIKLEKNKRDEFIAKLRVENELIDKYKILKRVVLESREISGKYNYKVPVRFLPIILNNIPVEIINLDLDSICSYLEFSDDYDDKYYYATEANAKYMRKWREEGCPTIYKVNIDKDTVKITKEVAFKRITKVIE</sequence>
<evidence type="ECO:0000313" key="1">
    <source>
        <dbReference type="EMBL" id="MBD7910510.1"/>
    </source>
</evidence>